<dbReference type="RefSeq" id="WP_213542595.1">
    <property type="nucleotide sequence ID" value="NZ_AP023420.1"/>
</dbReference>
<dbReference type="Proteomes" id="UP000679848">
    <property type="component" value="Chromosome"/>
</dbReference>
<feature type="transmembrane region" description="Helical" evidence="1">
    <location>
        <begin position="74"/>
        <end position="93"/>
    </location>
</feature>
<accession>A0A810QA27</accession>
<evidence type="ECO:0000313" key="2">
    <source>
        <dbReference type="EMBL" id="BCK83107.1"/>
    </source>
</evidence>
<evidence type="ECO:0000256" key="1">
    <source>
        <dbReference type="SAM" id="Phobius"/>
    </source>
</evidence>
<proteinExistence type="predicted"/>
<feature type="transmembrane region" description="Helical" evidence="1">
    <location>
        <begin position="105"/>
        <end position="129"/>
    </location>
</feature>
<dbReference type="GO" id="GO:0022857">
    <property type="term" value="F:transmembrane transporter activity"/>
    <property type="evidence" value="ECO:0007669"/>
    <property type="project" value="InterPro"/>
</dbReference>
<keyword evidence="1" id="KW-0472">Membrane</keyword>
<protein>
    <submittedName>
        <fullName evidence="2">Membrane protein</fullName>
    </submittedName>
</protein>
<organism evidence="2 3">
    <name type="scientific">Pusillibacter faecalis</name>
    <dbReference type="NCBI Taxonomy" id="2714358"/>
    <lineage>
        <taxon>Bacteria</taxon>
        <taxon>Bacillati</taxon>
        <taxon>Bacillota</taxon>
        <taxon>Clostridia</taxon>
        <taxon>Eubacteriales</taxon>
        <taxon>Oscillospiraceae</taxon>
        <taxon>Pusillibacter</taxon>
    </lineage>
</organism>
<dbReference type="Pfam" id="PF12822">
    <property type="entry name" value="ECF_trnsprt"/>
    <property type="match status" value="1"/>
</dbReference>
<sequence>MSSIKKICLCAICTALCYVLPLAFHPLVMGTALSPMHIPVLLCGLLCGWPYGAFCGVVGPLLSSLLSGMPPAAMLLYMIPELCVYGLFSGLLLKWFRTGHAYADLYLALVPAMLLGRIAGGIARAIFYLPSGQPYSLALWTSSYLVGTLPGIILHLVILPPLVLLMMKARLIPQRYVSTLS</sequence>
<dbReference type="KEGG" id="pfaa:MM59RIKEN_04260"/>
<dbReference type="AlphaFoldDB" id="A0A810QA27"/>
<dbReference type="InterPro" id="IPR024529">
    <property type="entry name" value="ECF_trnsprt_substrate-spec"/>
</dbReference>
<feature type="transmembrane region" description="Helical" evidence="1">
    <location>
        <begin position="6"/>
        <end position="28"/>
    </location>
</feature>
<dbReference type="EMBL" id="AP023420">
    <property type="protein sequence ID" value="BCK83107.1"/>
    <property type="molecule type" value="Genomic_DNA"/>
</dbReference>
<evidence type="ECO:0000313" key="3">
    <source>
        <dbReference type="Proteomes" id="UP000679848"/>
    </source>
</evidence>
<keyword evidence="1" id="KW-1133">Transmembrane helix</keyword>
<keyword evidence="1" id="KW-0812">Transmembrane</keyword>
<gene>
    <name evidence="2" type="ORF">MM59RIKEN_04260</name>
</gene>
<feature type="transmembrane region" description="Helical" evidence="1">
    <location>
        <begin position="141"/>
        <end position="165"/>
    </location>
</feature>
<reference evidence="2" key="1">
    <citation type="submission" date="2020-09" db="EMBL/GenBank/DDBJ databases">
        <title>New species isolated from human feces.</title>
        <authorList>
            <person name="Kitahara M."/>
            <person name="Shigeno Y."/>
            <person name="Shime M."/>
            <person name="Matsumoto Y."/>
            <person name="Nakamura S."/>
            <person name="Motooka D."/>
            <person name="Fukuoka S."/>
            <person name="Nishikawa H."/>
            <person name="Benno Y."/>
        </authorList>
    </citation>
    <scope>NUCLEOTIDE SEQUENCE</scope>
    <source>
        <strain evidence="2">MM59</strain>
    </source>
</reference>
<name>A0A810QA27_9FIRM</name>
<dbReference type="Gene3D" id="1.10.1760.20">
    <property type="match status" value="1"/>
</dbReference>
<keyword evidence="3" id="KW-1185">Reference proteome</keyword>